<feature type="compositionally biased region" description="Gly residues" evidence="7">
    <location>
        <begin position="1102"/>
        <end position="1112"/>
    </location>
</feature>
<feature type="region of interest" description="Disordered" evidence="7">
    <location>
        <begin position="1164"/>
        <end position="1300"/>
    </location>
</feature>
<feature type="region of interest" description="Disordered" evidence="7">
    <location>
        <begin position="1547"/>
        <end position="1619"/>
    </location>
</feature>
<feature type="compositionally biased region" description="Low complexity" evidence="7">
    <location>
        <begin position="1474"/>
        <end position="1487"/>
    </location>
</feature>
<dbReference type="GO" id="GO:0008270">
    <property type="term" value="F:zinc ion binding"/>
    <property type="evidence" value="ECO:0007669"/>
    <property type="project" value="UniProtKB-KW"/>
</dbReference>
<reference evidence="9" key="1">
    <citation type="submission" date="2014-11" db="EMBL/GenBank/DDBJ databases">
        <authorList>
            <person name="Otto D Thomas"/>
            <person name="Naeem Raeece"/>
        </authorList>
    </citation>
    <scope>NUCLEOTIDE SEQUENCE</scope>
</reference>
<feature type="compositionally biased region" description="Polar residues" evidence="7">
    <location>
        <begin position="2231"/>
        <end position="2252"/>
    </location>
</feature>
<evidence type="ECO:0000313" key="9">
    <source>
        <dbReference type="EMBL" id="CEM50512.1"/>
    </source>
</evidence>
<keyword evidence="2" id="KW-0677">Repeat</keyword>
<evidence type="ECO:0000259" key="8">
    <source>
        <dbReference type="PROSITE" id="PS52027"/>
    </source>
</evidence>
<evidence type="ECO:0000256" key="6">
    <source>
        <dbReference type="SAM" id="Coils"/>
    </source>
</evidence>
<feature type="compositionally biased region" description="Polar residues" evidence="7">
    <location>
        <begin position="57"/>
        <end position="67"/>
    </location>
</feature>
<feature type="compositionally biased region" description="Low complexity" evidence="7">
    <location>
        <begin position="2159"/>
        <end position="2173"/>
    </location>
</feature>
<feature type="compositionally biased region" description="Gly residues" evidence="7">
    <location>
        <begin position="1407"/>
        <end position="1418"/>
    </location>
</feature>
<feature type="compositionally biased region" description="Acidic residues" evidence="7">
    <location>
        <begin position="535"/>
        <end position="754"/>
    </location>
</feature>
<keyword evidence="3 5" id="KW-0863">Zinc-finger</keyword>
<feature type="region of interest" description="Disordered" evidence="7">
    <location>
        <begin position="1075"/>
        <end position="1117"/>
    </location>
</feature>
<feature type="region of interest" description="Disordered" evidence="7">
    <location>
        <begin position="1858"/>
        <end position="2272"/>
    </location>
</feature>
<organism evidence="9">
    <name type="scientific">Chromera velia CCMP2878</name>
    <dbReference type="NCBI Taxonomy" id="1169474"/>
    <lineage>
        <taxon>Eukaryota</taxon>
        <taxon>Sar</taxon>
        <taxon>Alveolata</taxon>
        <taxon>Colpodellida</taxon>
        <taxon>Chromeraceae</taxon>
        <taxon>Chromera</taxon>
    </lineage>
</organism>
<feature type="compositionally biased region" description="Polar residues" evidence="7">
    <location>
        <begin position="877"/>
        <end position="890"/>
    </location>
</feature>
<keyword evidence="1" id="KW-0479">Metal-binding</keyword>
<dbReference type="InterPro" id="IPR049899">
    <property type="entry name" value="Znf_C2HC_C3H"/>
</dbReference>
<feature type="compositionally biased region" description="Polar residues" evidence="7">
    <location>
        <begin position="844"/>
        <end position="856"/>
    </location>
</feature>
<feature type="region of interest" description="Disordered" evidence="7">
    <location>
        <begin position="1"/>
        <end position="1053"/>
    </location>
</feature>
<feature type="coiled-coil region" evidence="6">
    <location>
        <begin position="1759"/>
        <end position="1786"/>
    </location>
</feature>
<evidence type="ECO:0000256" key="4">
    <source>
        <dbReference type="ARBA" id="ARBA00022833"/>
    </source>
</evidence>
<feature type="compositionally biased region" description="Polar residues" evidence="7">
    <location>
        <begin position="263"/>
        <end position="278"/>
    </location>
</feature>
<dbReference type="VEuPathDB" id="CryptoDB:Cvel_10042"/>
<feature type="compositionally biased region" description="Polar residues" evidence="7">
    <location>
        <begin position="129"/>
        <end position="138"/>
    </location>
</feature>
<gene>
    <name evidence="9" type="ORF">Cvel_10042</name>
</gene>
<keyword evidence="4" id="KW-0862">Zinc</keyword>
<feature type="compositionally biased region" description="Pro residues" evidence="7">
    <location>
        <begin position="1078"/>
        <end position="1089"/>
    </location>
</feature>
<accession>A0A0G4I0W3</accession>
<dbReference type="PANTHER" id="PTHR13555">
    <property type="entry name" value="C2H2 ZINC FINGER CGI-62-RELATED"/>
    <property type="match status" value="1"/>
</dbReference>
<evidence type="ECO:0000256" key="3">
    <source>
        <dbReference type="ARBA" id="ARBA00022771"/>
    </source>
</evidence>
<feature type="compositionally biased region" description="Low complexity" evidence="7">
    <location>
        <begin position="82"/>
        <end position="120"/>
    </location>
</feature>
<feature type="region of interest" description="Disordered" evidence="7">
    <location>
        <begin position="1358"/>
        <end position="1490"/>
    </location>
</feature>
<proteinExistence type="predicted"/>
<feature type="compositionally biased region" description="Basic and acidic residues" evidence="7">
    <location>
        <begin position="912"/>
        <end position="922"/>
    </location>
</feature>
<evidence type="ECO:0000256" key="2">
    <source>
        <dbReference type="ARBA" id="ARBA00022737"/>
    </source>
</evidence>
<feature type="compositionally biased region" description="Basic residues" evidence="7">
    <location>
        <begin position="1019"/>
        <end position="1035"/>
    </location>
</feature>
<evidence type="ECO:0000256" key="1">
    <source>
        <dbReference type="ARBA" id="ARBA00022723"/>
    </source>
</evidence>
<feature type="region of interest" description="Disordered" evidence="7">
    <location>
        <begin position="1646"/>
        <end position="1718"/>
    </location>
</feature>
<sequence>MYPGGNPYFNSQGGYRPPYSQGSVPPHRPPQTTSSHPHLQQHAYQTPRQHQVPAGASMTQQFAQHAQSPHFPPRPVYGASMSGSSHLLHSQTSSSRVLVSSQTSQRGGSNPPTPTHHNAPPSFPPTPRGNPQVQTQPSFPLRAGSFQHPPQHPHPHAPNTQNRPYGSHPAQHPSTSVSSQPAKASTPTSTGANAASVLSNSKPSVSAPKTTSAPPAQPKKTAAAPASPKSSQHTQAAALLRERMANSKPMPRDPVGASKNALPGQSSKAAPTQPSRGGQSPKHAAPSTSPKQKPSSPTFSPRSATPSSPKTTPANRFGSVKTGAGAPNQSTSTAPQQKQQPSVHAPLPPAPKSPPKKSAPGPPPPQASAKTSGSHPASRQPPLPTGGGRKAAPPPASAAKKGGPPPPKANSTPLSTAKTASGAKAEGKGKGPSTVAPPPARFRPLGAKAAAGLPNRPSGPVTKAPAVAAGGPSAGRAPAFSKTGTFGKKAVSAAGVAAASGTGAGGRDAKSALEAEGVEEAEEEGDPAGAAAEGDGQEEEEEEEYDADADADADAEEEEGEYDADADADADAEEEEGEYDAAADADADAEEEEGEWDEDADADADAEEEEGEWDEDADADADAEGEEGEYDADADADADAEEEEGEYDADADADADAEEEEGEYDADADADADAEEEEGEWDEDADADADAEEDEGEWDEDADADADAEEEEGEWDEDAEEEEGEYDADADGWDDLGEEDIEEIQGVMEAEEEAEAKRKKEQRKKVSADAKAGKAAPPSKNRDTHVSVESRGSQGDPWAWMASVPPEKGKEKKDQKPNKPKLKAGHSKTSSDGMNEKQKQKKQLTVQKNAYPNSAPMSDESEGQSQAGSPTPAPGAVSSSRGDANPSASTKVAPLADIGRPPSYNFGVEPPRYSEEPPDERRSKSKSKSKTAAPARPPSPPYQLTANAPPIPPPPQHAESIVGPTDLHLRPHPHLSSGQEAGLAPLASHPPPPAPPSNLPPFPPPTGVSPQESAGLKPKPPKGKGKGKGGKRKSKREQGLQPDVRAHANEDAAQALREQAKIAETYALDTQTLLARFGPPPRAPAPPTYPLTAPMTARPGYPSGGGGGGDGGFTPRHTEWKAELDDLIGRGVDPMKAFELAYYSHLYKANGGSVASAASPSFAAATSPSRQLPPMLQSFSPPSRSHMSRAGFPPMPLTAREPPRAPPTGLLIRGGGLLREEGDSPLTHSPSLSGRRRVSEELPATTRFEHYSSTSPNFAPVQQPNQNVPPVGLSVTPRISFSPSPSPGLDDTAVGGGGRGGVSPLATALLPGSPEHLLGESELPGTSLQVASQEALWPGAPGHGVPERERAVSGGSVGLLHDEVPVGGGSGDHPHSPARSPSGWGGKGSSAAMGLKQSSALSPQSHLGGGRSSFGSGHGEVLPGPSALLQSAGVTLSPGGEMSGASLGGGEGEDLTGGSPPMHPGGIARQSTGAAASPPLHPSALMPRGSKEFDEKVIKPSDKDLDTLIREQASLMGPPSEKREECPTCNRKFAASRLARHLQACREHAEKAAKRPGPLYFNPQKGGAVHDSPTRRPTGDLTRVTARISGGGSTGTDGMGGDGKDQNPPQGLNDSFGFSLYTPCPHCKQPFAPAVLQTHVENCVASARQGGSGGKPSPGAKRGSYHPSGAVTHRDSAGSPDRSPLDLKSPLTHRPGGDSGGGGAPVLPARFTPDGKNRRVTLDAEEAVRRGSGEGVEKVERIQTGASNASSGITLRKRLQRPRGTVKEVKEKIANLEQELASKIKKGDIYQRASHYASTQCPHCRKNFSKKAAERHIGLCETLREREKHRKESISCRDSVVAVQQYLLHGIPIPAGQQIPGMPPSGSPPLSTRNSFLHKTPHGGFMSARTGGKQGDPQGLLAGLRSPRASVIKSGHPPTAPTTGPRASRVPGTAGEARQPQQLLQKHDSHASEGAAPLTGDDHSARAPIHSSASLGASEITGAAPGAGGKAAAAPGQGGVQQQDPQKNRQLSSSQVSSRPTAQRSEKPPRGKPKAKTARAAVPEQEQTAAKSPVPALKLDQIQQEHRSLSNTFQDQPEQPKRLPQASASTSKVPNHAVGAASGGESSRRASGDSAAHVTPRKQASLHSSYSGPPKGHSSAPLNSSNERPQRKGTSRQDSAPSASALASGGSHSQIVGAPAPAPAASTEQQIMPVAAGRSASVSLPPGVEGMDRAHGVTAERGGGEAAPVLGQSQSGGVQAHTLSAGSPSPSSRGLLRGMSQEDTGGRGKGSG</sequence>
<name>A0A0G4I0W3_9ALVE</name>
<feature type="compositionally biased region" description="Low complexity" evidence="7">
    <location>
        <begin position="415"/>
        <end position="424"/>
    </location>
</feature>
<feature type="compositionally biased region" description="Low complexity" evidence="7">
    <location>
        <begin position="203"/>
        <end position="231"/>
    </location>
</feature>
<protein>
    <recommendedName>
        <fullName evidence="8">C2HC/C3H-type domain-containing protein</fullName>
    </recommendedName>
</protein>
<feature type="compositionally biased region" description="Polar residues" evidence="7">
    <location>
        <begin position="302"/>
        <end position="314"/>
    </location>
</feature>
<feature type="compositionally biased region" description="Basic and acidic residues" evidence="7">
    <location>
        <begin position="807"/>
        <end position="817"/>
    </location>
</feature>
<dbReference type="PROSITE" id="PS52027">
    <property type="entry name" value="ZF_C2HC_C3H"/>
    <property type="match status" value="1"/>
</dbReference>
<feature type="compositionally biased region" description="Acidic residues" evidence="7">
    <location>
        <begin position="516"/>
        <end position="526"/>
    </location>
</feature>
<feature type="compositionally biased region" description="Polar residues" evidence="7">
    <location>
        <begin position="2008"/>
        <end position="2023"/>
    </location>
</feature>
<feature type="compositionally biased region" description="Low complexity" evidence="7">
    <location>
        <begin position="464"/>
        <end position="479"/>
    </location>
</feature>
<feature type="compositionally biased region" description="Low complexity" evidence="7">
    <location>
        <begin position="286"/>
        <end position="301"/>
    </location>
</feature>
<dbReference type="Gene3D" id="3.30.160.60">
    <property type="entry name" value="Classic Zinc Finger"/>
    <property type="match status" value="1"/>
</dbReference>
<feature type="compositionally biased region" description="Low complexity" evidence="7">
    <location>
        <begin position="1256"/>
        <end position="1271"/>
    </location>
</feature>
<evidence type="ECO:0000256" key="7">
    <source>
        <dbReference type="SAM" id="MobiDB-lite"/>
    </source>
</evidence>
<feature type="compositionally biased region" description="Low complexity" evidence="7">
    <location>
        <begin position="487"/>
        <end position="501"/>
    </location>
</feature>
<dbReference type="InterPro" id="IPR026319">
    <property type="entry name" value="ZC2HC1A/B-like"/>
</dbReference>
<dbReference type="Pfam" id="PF13913">
    <property type="entry name" value="zf-C2HC_2"/>
    <property type="match status" value="2"/>
</dbReference>
<keyword evidence="6" id="KW-0175">Coiled coil</keyword>
<feature type="compositionally biased region" description="Low complexity" evidence="7">
    <location>
        <begin position="1990"/>
        <end position="2005"/>
    </location>
</feature>
<feature type="domain" description="C2HC/C3H-type" evidence="8">
    <location>
        <begin position="1522"/>
        <end position="1551"/>
    </location>
</feature>
<feature type="compositionally biased region" description="Pro residues" evidence="7">
    <location>
        <begin position="988"/>
        <end position="1007"/>
    </location>
</feature>
<dbReference type="EMBL" id="CDMZ01004690">
    <property type="protein sequence ID" value="CEM50512.1"/>
    <property type="molecule type" value="Genomic_DNA"/>
</dbReference>
<feature type="compositionally biased region" description="Gly residues" evidence="7">
    <location>
        <begin position="1589"/>
        <end position="1601"/>
    </location>
</feature>
<feature type="compositionally biased region" description="Polar residues" evidence="7">
    <location>
        <begin position="30"/>
        <end position="49"/>
    </location>
</feature>
<evidence type="ECO:0000256" key="5">
    <source>
        <dbReference type="PROSITE-ProRule" id="PRU01371"/>
    </source>
</evidence>
<feature type="compositionally biased region" description="Polar residues" evidence="7">
    <location>
        <begin position="172"/>
        <end position="202"/>
    </location>
</feature>
<feature type="compositionally biased region" description="Polar residues" evidence="7">
    <location>
        <begin position="327"/>
        <end position="342"/>
    </location>
</feature>